<feature type="domain" description="Cyclic nucleotide-binding" evidence="1">
    <location>
        <begin position="35"/>
        <end position="140"/>
    </location>
</feature>
<dbReference type="OrthoDB" id="9814704at2"/>
<comment type="caution">
    <text evidence="2">The sequence shown here is derived from an EMBL/GenBank/DDBJ whole genome shotgun (WGS) entry which is preliminary data.</text>
</comment>
<dbReference type="AlphaFoldDB" id="A0A370GFK5"/>
<evidence type="ECO:0000313" key="3">
    <source>
        <dbReference type="Proteomes" id="UP000254720"/>
    </source>
</evidence>
<dbReference type="InterPro" id="IPR014710">
    <property type="entry name" value="RmlC-like_jellyroll"/>
</dbReference>
<proteinExistence type="predicted"/>
<dbReference type="Proteomes" id="UP000254720">
    <property type="component" value="Unassembled WGS sequence"/>
</dbReference>
<organism evidence="2 3">
    <name type="scientific">Aquicella lusitana</name>
    <dbReference type="NCBI Taxonomy" id="254246"/>
    <lineage>
        <taxon>Bacteria</taxon>
        <taxon>Pseudomonadati</taxon>
        <taxon>Pseudomonadota</taxon>
        <taxon>Gammaproteobacteria</taxon>
        <taxon>Legionellales</taxon>
        <taxon>Coxiellaceae</taxon>
        <taxon>Aquicella</taxon>
    </lineage>
</organism>
<dbReference type="Gene3D" id="2.60.120.10">
    <property type="entry name" value="Jelly Rolls"/>
    <property type="match status" value="1"/>
</dbReference>
<dbReference type="Pfam" id="PF00027">
    <property type="entry name" value="cNMP_binding"/>
    <property type="match status" value="1"/>
</dbReference>
<dbReference type="InterPro" id="IPR018490">
    <property type="entry name" value="cNMP-bd_dom_sf"/>
</dbReference>
<accession>A0A370GFK5</accession>
<dbReference type="InterPro" id="IPR000595">
    <property type="entry name" value="cNMP-bd_dom"/>
</dbReference>
<dbReference type="SMART" id="SM00100">
    <property type="entry name" value="cNMP"/>
    <property type="match status" value="1"/>
</dbReference>
<dbReference type="PANTHER" id="PTHR23011">
    <property type="entry name" value="CYCLIC NUCLEOTIDE-BINDING DOMAIN CONTAINING PROTEIN"/>
    <property type="match status" value="1"/>
</dbReference>
<protein>
    <submittedName>
        <fullName evidence="2">Cyclic nucleotide-binding protein</fullName>
    </submittedName>
</protein>
<sequence>MYYTEIEQTNIFKDENMADKIDTDTKKLMLRKQPCFSQLREEEIEILASLLVEKHVSPGEIIVKEGDPVDSVYLIVSGKADVRCIKDRNHPDQTESVATLIPGDAIGLNETGFYSLSGIRTATVIAIDEMVLLRLSVAAFHGFALAYSHVNEVMRSYARKLLGMNT</sequence>
<dbReference type="PROSITE" id="PS50042">
    <property type="entry name" value="CNMP_BINDING_3"/>
    <property type="match status" value="1"/>
</dbReference>
<dbReference type="PANTHER" id="PTHR23011:SF28">
    <property type="entry name" value="CYCLIC NUCLEOTIDE-BINDING DOMAIN CONTAINING PROTEIN"/>
    <property type="match status" value="1"/>
</dbReference>
<keyword evidence="3" id="KW-1185">Reference proteome</keyword>
<dbReference type="EMBL" id="QQAX01000014">
    <property type="protein sequence ID" value="RDI42595.1"/>
    <property type="molecule type" value="Genomic_DNA"/>
</dbReference>
<evidence type="ECO:0000259" key="1">
    <source>
        <dbReference type="PROSITE" id="PS50042"/>
    </source>
</evidence>
<reference evidence="2 3" key="1">
    <citation type="submission" date="2018-07" db="EMBL/GenBank/DDBJ databases">
        <title>Genomic Encyclopedia of Type Strains, Phase IV (KMG-IV): sequencing the most valuable type-strain genomes for metagenomic binning, comparative biology and taxonomic classification.</title>
        <authorList>
            <person name="Goeker M."/>
        </authorList>
    </citation>
    <scope>NUCLEOTIDE SEQUENCE [LARGE SCALE GENOMIC DNA]</scope>
    <source>
        <strain evidence="2 3">DSM 16500</strain>
    </source>
</reference>
<gene>
    <name evidence="2" type="ORF">C8D86_11466</name>
</gene>
<dbReference type="SUPFAM" id="SSF51206">
    <property type="entry name" value="cAMP-binding domain-like"/>
    <property type="match status" value="1"/>
</dbReference>
<name>A0A370GFK5_9COXI</name>
<evidence type="ECO:0000313" key="2">
    <source>
        <dbReference type="EMBL" id="RDI42595.1"/>
    </source>
</evidence>
<dbReference type="CDD" id="cd00038">
    <property type="entry name" value="CAP_ED"/>
    <property type="match status" value="1"/>
</dbReference>